<comment type="similarity">
    <text evidence="1">Belongs to the universal stress protein A family.</text>
</comment>
<dbReference type="PANTHER" id="PTHR46268:SF6">
    <property type="entry name" value="UNIVERSAL STRESS PROTEIN UP12"/>
    <property type="match status" value="1"/>
</dbReference>
<dbReference type="Gene3D" id="3.40.50.12370">
    <property type="match status" value="1"/>
</dbReference>
<dbReference type="PRINTS" id="PR01438">
    <property type="entry name" value="UNVRSLSTRESS"/>
</dbReference>
<protein>
    <submittedName>
        <fullName evidence="3">Nucleotide-binding universal stress UspA family protein</fullName>
    </submittedName>
</protein>
<comment type="caution">
    <text evidence="3">The sequence shown here is derived from an EMBL/GenBank/DDBJ whole genome shotgun (WGS) entry which is preliminary data.</text>
</comment>
<organism evidence="3 4">
    <name type="scientific">Halomonas ventosae</name>
    <dbReference type="NCBI Taxonomy" id="229007"/>
    <lineage>
        <taxon>Bacteria</taxon>
        <taxon>Pseudomonadati</taxon>
        <taxon>Pseudomonadota</taxon>
        <taxon>Gammaproteobacteria</taxon>
        <taxon>Oceanospirillales</taxon>
        <taxon>Halomonadaceae</taxon>
        <taxon>Halomonas</taxon>
    </lineage>
</organism>
<name>A0A4V3DPA4_9GAMM</name>
<dbReference type="Proteomes" id="UP000295212">
    <property type="component" value="Unassembled WGS sequence"/>
</dbReference>
<evidence type="ECO:0000256" key="1">
    <source>
        <dbReference type="ARBA" id="ARBA00008791"/>
    </source>
</evidence>
<dbReference type="InterPro" id="IPR006015">
    <property type="entry name" value="Universal_stress_UspA"/>
</dbReference>
<feature type="domain" description="UspA" evidence="2">
    <location>
        <begin position="134"/>
        <end position="267"/>
    </location>
</feature>
<gene>
    <name evidence="3" type="ORF">DFP85_11799</name>
</gene>
<dbReference type="PANTHER" id="PTHR46268">
    <property type="entry name" value="STRESS RESPONSE PROTEIN NHAX"/>
    <property type="match status" value="1"/>
</dbReference>
<evidence type="ECO:0000259" key="2">
    <source>
        <dbReference type="Pfam" id="PF00582"/>
    </source>
</evidence>
<reference evidence="3 4" key="1">
    <citation type="submission" date="2019-03" db="EMBL/GenBank/DDBJ databases">
        <title>Genomic Encyclopedia of Type Strains, Phase III (KMG-III): the genomes of soil and plant-associated and newly described type strains.</title>
        <authorList>
            <person name="Whitman W."/>
        </authorList>
    </citation>
    <scope>NUCLEOTIDE SEQUENCE [LARGE SCALE GENOMIC DNA]</scope>
    <source>
        <strain evidence="3 4">CECT 5797</strain>
    </source>
</reference>
<dbReference type="OrthoDB" id="9808582at2"/>
<sequence length="272" mass="29312">MDKIHVAMDESDASQRALMLGQLLSRQLALPLCVTSVVAGEERVEPRRVALQSRLSEQQAEDTSIEVVVHASAKDYLGQLAGREAVGLCMMAHGRRPVPEMLIGSVTAGVVRRANRPVYLCGPRFDVDSHREVKVLMVCVDGSRLSEAILPHAVALSKRLGARLQLLQVIDTAAAAAVPLDGGHADVMESGYVHGLARRLRSEHDMDLDWEVLHGDPADSIVSYLADCQDTMLAMTTHGRSGLSQVVAGSVSHEVLHEVRCPVAVLRPADVG</sequence>
<dbReference type="Pfam" id="PF00582">
    <property type="entry name" value="Usp"/>
    <property type="match status" value="2"/>
</dbReference>
<dbReference type="SUPFAM" id="SSF52402">
    <property type="entry name" value="Adenine nucleotide alpha hydrolases-like"/>
    <property type="match status" value="2"/>
</dbReference>
<dbReference type="AlphaFoldDB" id="A0A4V3DPA4"/>
<feature type="domain" description="UspA" evidence="2">
    <location>
        <begin position="2"/>
        <end position="120"/>
    </location>
</feature>
<evidence type="ECO:0000313" key="4">
    <source>
        <dbReference type="Proteomes" id="UP000295212"/>
    </source>
</evidence>
<dbReference type="EMBL" id="SNZJ01000017">
    <property type="protein sequence ID" value="TDR51506.1"/>
    <property type="molecule type" value="Genomic_DNA"/>
</dbReference>
<evidence type="ECO:0000313" key="3">
    <source>
        <dbReference type="EMBL" id="TDR51506.1"/>
    </source>
</evidence>
<dbReference type="RefSeq" id="WP_133637116.1">
    <property type="nucleotide sequence ID" value="NZ_SNZJ01000017.1"/>
</dbReference>
<proteinExistence type="inferred from homology"/>
<accession>A0A4V3DPA4</accession>
<dbReference type="CDD" id="cd00293">
    <property type="entry name" value="USP-like"/>
    <property type="match status" value="2"/>
</dbReference>
<dbReference type="InterPro" id="IPR006016">
    <property type="entry name" value="UspA"/>
</dbReference>